<evidence type="ECO:0000256" key="1">
    <source>
        <dbReference type="ARBA" id="ARBA00006484"/>
    </source>
</evidence>
<dbReference type="InterPro" id="IPR002347">
    <property type="entry name" value="SDR_fam"/>
</dbReference>
<dbReference type="GO" id="GO:0016491">
    <property type="term" value="F:oxidoreductase activity"/>
    <property type="evidence" value="ECO:0007669"/>
    <property type="project" value="UniProtKB-KW"/>
</dbReference>
<dbReference type="PANTHER" id="PTHR43180">
    <property type="entry name" value="3-OXOACYL-(ACYL-CARRIER-PROTEIN) REDUCTASE (AFU_ORTHOLOGUE AFUA_6G11210)"/>
    <property type="match status" value="1"/>
</dbReference>
<proteinExistence type="inferred from homology"/>
<evidence type="ECO:0000313" key="4">
    <source>
        <dbReference type="Proteomes" id="UP000572817"/>
    </source>
</evidence>
<reference evidence="3" key="1">
    <citation type="submission" date="2020-04" db="EMBL/GenBank/DDBJ databases">
        <title>Genome Assembly and Annotation of Botryosphaeria dothidea sdau 11-99, a Latent Pathogen of Apple Fruit Ring Rot in China.</title>
        <authorList>
            <person name="Yu C."/>
            <person name="Diao Y."/>
            <person name="Lu Q."/>
            <person name="Zhao J."/>
            <person name="Cui S."/>
            <person name="Peng C."/>
            <person name="He B."/>
            <person name="Liu H."/>
        </authorList>
    </citation>
    <scope>NUCLEOTIDE SEQUENCE [LARGE SCALE GENOMIC DNA]</scope>
    <source>
        <strain evidence="3">Sdau11-99</strain>
    </source>
</reference>
<dbReference type="SUPFAM" id="SSF51735">
    <property type="entry name" value="NAD(P)-binding Rossmann-fold domains"/>
    <property type="match status" value="1"/>
</dbReference>
<evidence type="ECO:0000256" key="2">
    <source>
        <dbReference type="ARBA" id="ARBA00023002"/>
    </source>
</evidence>
<evidence type="ECO:0000313" key="3">
    <source>
        <dbReference type="EMBL" id="KAF4300813.1"/>
    </source>
</evidence>
<dbReference type="PRINTS" id="PR00081">
    <property type="entry name" value="GDHRDH"/>
</dbReference>
<organism evidence="3 4">
    <name type="scientific">Botryosphaeria dothidea</name>
    <dbReference type="NCBI Taxonomy" id="55169"/>
    <lineage>
        <taxon>Eukaryota</taxon>
        <taxon>Fungi</taxon>
        <taxon>Dikarya</taxon>
        <taxon>Ascomycota</taxon>
        <taxon>Pezizomycotina</taxon>
        <taxon>Dothideomycetes</taxon>
        <taxon>Dothideomycetes incertae sedis</taxon>
        <taxon>Botryosphaeriales</taxon>
        <taxon>Botryosphaeriaceae</taxon>
        <taxon>Botryosphaeria</taxon>
    </lineage>
</organism>
<dbReference type="InterPro" id="IPR036291">
    <property type="entry name" value="NAD(P)-bd_dom_sf"/>
</dbReference>
<sequence>MISLPQAPLSRAVSLEDCNKRLDGASLSGKNVLITGGASGVGAAIAQTYAEKGAYVTLVDINEDLGAQHVDFLVSRGHHAQFVRTDIASWDDQLHAFKAATRFHPTHTLDIVIACAAILGSPFVTPTEPPFDLSSSSSDPPPPDVSPININTIGLTYTAKLAQLFFELPTSTPTPTAPKSLVLFTSMLAYVGRLSQQRRLRGLFRDLRPLFARRGHRVNSVAPWLTRTPMTDGTKGGAAPDLVGLFARVGCPVAMGTEWAVRACMLVEEGEGLNGRVLAASPDRVFDMRDDTEGNDGAKGLEYFHREVVPGWSDYVEQMRLISGR</sequence>
<dbReference type="AlphaFoldDB" id="A0A8H4IKF7"/>
<comment type="similarity">
    <text evidence="1">Belongs to the short-chain dehydrogenases/reductases (SDR) family.</text>
</comment>
<dbReference type="EMBL" id="WWBZ02000082">
    <property type="protein sequence ID" value="KAF4300813.1"/>
    <property type="molecule type" value="Genomic_DNA"/>
</dbReference>
<comment type="caution">
    <text evidence="3">The sequence shown here is derived from an EMBL/GenBank/DDBJ whole genome shotgun (WGS) entry which is preliminary data.</text>
</comment>
<dbReference type="Pfam" id="PF00106">
    <property type="entry name" value="adh_short"/>
    <property type="match status" value="1"/>
</dbReference>
<dbReference type="OrthoDB" id="5371740at2759"/>
<name>A0A8H4IKF7_9PEZI</name>
<dbReference type="Gene3D" id="3.40.50.720">
    <property type="entry name" value="NAD(P)-binding Rossmann-like Domain"/>
    <property type="match status" value="1"/>
</dbReference>
<protein>
    <submittedName>
        <fullName evidence="3">Lipase GDSL</fullName>
    </submittedName>
</protein>
<accession>A0A8H4IKF7</accession>
<keyword evidence="4" id="KW-1185">Reference proteome</keyword>
<keyword evidence="2" id="KW-0560">Oxidoreductase</keyword>
<dbReference type="PANTHER" id="PTHR43180:SF31">
    <property type="entry name" value="CHAIN DEHYDROGENASE_REDUCTASE, PUTATIVE (AFU_ORTHOLOGUE AFUA_2G16570)-RELATED"/>
    <property type="match status" value="1"/>
</dbReference>
<dbReference type="Proteomes" id="UP000572817">
    <property type="component" value="Unassembled WGS sequence"/>
</dbReference>
<gene>
    <name evidence="3" type="ORF">GTA08_BOTSDO10923</name>
</gene>